<dbReference type="PANTHER" id="PTHR13164:SF6">
    <property type="entry name" value="CS DOMAIN-CONTAINING PROTEIN"/>
    <property type="match status" value="1"/>
</dbReference>
<evidence type="ECO:0000259" key="2">
    <source>
        <dbReference type="PROSITE" id="PS51203"/>
    </source>
</evidence>
<feature type="domain" description="CS" evidence="2">
    <location>
        <begin position="121"/>
        <end position="214"/>
    </location>
</feature>
<dbReference type="Gene3D" id="2.60.40.790">
    <property type="match status" value="1"/>
</dbReference>
<accession>A0AAV2Z9F3</accession>
<dbReference type="PROSITE" id="PS51203">
    <property type="entry name" value="CS"/>
    <property type="match status" value="1"/>
</dbReference>
<evidence type="ECO:0000256" key="1">
    <source>
        <dbReference type="SAM" id="Phobius"/>
    </source>
</evidence>
<gene>
    <name evidence="3" type="ORF">N0F65_000299</name>
</gene>
<dbReference type="AlphaFoldDB" id="A0AAV2Z9F3"/>
<keyword evidence="1" id="KW-0472">Membrane</keyword>
<name>A0AAV2Z9F3_9STRA</name>
<protein>
    <recommendedName>
        <fullName evidence="2">CS domain-containing protein</fullName>
    </recommendedName>
</protein>
<keyword evidence="4" id="KW-1185">Reference proteome</keyword>
<reference evidence="3" key="2">
    <citation type="journal article" date="2023" name="Microbiol Resour">
        <title>Decontamination and Annotation of the Draft Genome Sequence of the Oomycete Lagenidium giganteum ARSEF 373.</title>
        <authorList>
            <person name="Morgan W.R."/>
            <person name="Tartar A."/>
        </authorList>
    </citation>
    <scope>NUCLEOTIDE SEQUENCE</scope>
    <source>
        <strain evidence="3">ARSEF 373</strain>
    </source>
</reference>
<evidence type="ECO:0000313" key="4">
    <source>
        <dbReference type="Proteomes" id="UP001146120"/>
    </source>
</evidence>
<dbReference type="Proteomes" id="UP001146120">
    <property type="component" value="Unassembled WGS sequence"/>
</dbReference>
<reference evidence="3" key="1">
    <citation type="submission" date="2022-11" db="EMBL/GenBank/DDBJ databases">
        <authorList>
            <person name="Morgan W.R."/>
            <person name="Tartar A."/>
        </authorList>
    </citation>
    <scope>NUCLEOTIDE SEQUENCE</scope>
    <source>
        <strain evidence="3">ARSEF 373</strain>
    </source>
</reference>
<keyword evidence="1" id="KW-1133">Transmembrane helix</keyword>
<proteinExistence type="predicted"/>
<dbReference type="GO" id="GO:0005634">
    <property type="term" value="C:nucleus"/>
    <property type="evidence" value="ECO:0007669"/>
    <property type="project" value="TreeGrafter"/>
</dbReference>
<dbReference type="InterPro" id="IPR007052">
    <property type="entry name" value="CS_dom"/>
</dbReference>
<dbReference type="PANTHER" id="PTHR13164">
    <property type="entry name" value="CALICYLIN BINDING PROTEIN"/>
    <property type="match status" value="1"/>
</dbReference>
<organism evidence="3 4">
    <name type="scientific">Lagenidium giganteum</name>
    <dbReference type="NCBI Taxonomy" id="4803"/>
    <lineage>
        <taxon>Eukaryota</taxon>
        <taxon>Sar</taxon>
        <taxon>Stramenopiles</taxon>
        <taxon>Oomycota</taxon>
        <taxon>Peronosporomycetes</taxon>
        <taxon>Pythiales</taxon>
        <taxon>Pythiaceae</taxon>
    </lineage>
</organism>
<evidence type="ECO:0000313" key="3">
    <source>
        <dbReference type="EMBL" id="DBA02052.1"/>
    </source>
</evidence>
<dbReference type="SUPFAM" id="SSF49764">
    <property type="entry name" value="HSP20-like chaperones"/>
    <property type="match status" value="1"/>
</dbReference>
<keyword evidence="1" id="KW-0812">Transmembrane</keyword>
<dbReference type="EMBL" id="DAKRPA010000037">
    <property type="protein sequence ID" value="DBA02052.1"/>
    <property type="molecule type" value="Genomic_DNA"/>
</dbReference>
<dbReference type="InterPro" id="IPR008978">
    <property type="entry name" value="HSP20-like_chaperone"/>
</dbReference>
<feature type="transmembrane region" description="Helical" evidence="1">
    <location>
        <begin position="34"/>
        <end position="55"/>
    </location>
</feature>
<comment type="caution">
    <text evidence="3">The sequence shown here is derived from an EMBL/GenBank/DDBJ whole genome shotgun (WGS) entry which is preliminary data.</text>
</comment>
<sequence>MVDWFIPYVYVPSPYATYVKIVTPWGSMQVEQMVLMQVAGAVVVVVLTAVAYYVCGTTAKVKPEDKAAQRAKAERAERASRTEAVRSALEDNIIKKGENSYYYAHNARQVKDSDEPELTKTMVSSYGWTDKKKQVSIYLTDRIVEDMAEDQLKLKWTTTSLKMDLLLSVGGKEAKSLVIPTLYGEITDVTWRRSKDRLTLTLHKAEETEWKSLNAAAKHMDEHIEYDESLYD</sequence>
<dbReference type="InterPro" id="IPR052289">
    <property type="entry name" value="Calcyclin-binding_UBL-bridge"/>
</dbReference>